<evidence type="ECO:0000313" key="6">
    <source>
        <dbReference type="Proteomes" id="UP000215884"/>
    </source>
</evidence>
<dbReference type="PROSITE" id="PS50956">
    <property type="entry name" value="HTH_ASNC_2"/>
    <property type="match status" value="1"/>
</dbReference>
<dbReference type="InterPro" id="IPR019887">
    <property type="entry name" value="Tscrpt_reg_AsnC/Lrp_C"/>
</dbReference>
<evidence type="ECO:0000256" key="1">
    <source>
        <dbReference type="ARBA" id="ARBA00023015"/>
    </source>
</evidence>
<keyword evidence="2" id="KW-0238">DNA-binding</keyword>
<dbReference type="GO" id="GO:0005829">
    <property type="term" value="C:cytosol"/>
    <property type="evidence" value="ECO:0007669"/>
    <property type="project" value="TreeGrafter"/>
</dbReference>
<dbReference type="PANTHER" id="PTHR30154:SF46">
    <property type="entry name" value="TRANSCRIPTIONAL REGULATORY PROTEIN"/>
    <property type="match status" value="1"/>
</dbReference>
<dbReference type="Gene3D" id="3.30.70.920">
    <property type="match status" value="1"/>
</dbReference>
<sequence length="167" mass="18572">MHKMDKCRMISVDAFDLKILRALQDDGRLTNQELADLAGLSASQCSRRRMRLEEEKVIAGYHADLSSEALGFGVIAFIQVTLATHSPDNSKRFRALVGRIDEIQEAYSLTGDADYVLKAVLRDLKGLSNLVNDVLMPHQSVAHVRSSIVLDRLKESSKLPLKEIKPG</sequence>
<dbReference type="AlphaFoldDB" id="A0A2U8PN59"/>
<evidence type="ECO:0000256" key="3">
    <source>
        <dbReference type="ARBA" id="ARBA00023163"/>
    </source>
</evidence>
<evidence type="ECO:0000313" key="5">
    <source>
        <dbReference type="EMBL" id="AWL98687.1"/>
    </source>
</evidence>
<accession>A0A2U8PN59</accession>
<dbReference type="Pfam" id="PF13412">
    <property type="entry name" value="HTH_24"/>
    <property type="match status" value="1"/>
</dbReference>
<dbReference type="InterPro" id="IPR036390">
    <property type="entry name" value="WH_DNA-bd_sf"/>
</dbReference>
<dbReference type="InterPro" id="IPR036388">
    <property type="entry name" value="WH-like_DNA-bd_sf"/>
</dbReference>
<name>A0A2U8PN59_9BRAD</name>
<dbReference type="Pfam" id="PF01037">
    <property type="entry name" value="AsnC_trans_reg"/>
    <property type="match status" value="1"/>
</dbReference>
<proteinExistence type="predicted"/>
<dbReference type="InterPro" id="IPR011008">
    <property type="entry name" value="Dimeric_a/b-barrel"/>
</dbReference>
<dbReference type="KEGG" id="brq:CIT40_00720"/>
<dbReference type="GO" id="GO:0043565">
    <property type="term" value="F:sequence-specific DNA binding"/>
    <property type="evidence" value="ECO:0007669"/>
    <property type="project" value="InterPro"/>
</dbReference>
<gene>
    <name evidence="5" type="ORF">CIT40_00720</name>
</gene>
<dbReference type="Gene3D" id="1.10.10.10">
    <property type="entry name" value="Winged helix-like DNA-binding domain superfamily/Winged helix DNA-binding domain"/>
    <property type="match status" value="1"/>
</dbReference>
<dbReference type="PRINTS" id="PR00033">
    <property type="entry name" value="HTHASNC"/>
</dbReference>
<keyword evidence="1" id="KW-0805">Transcription regulation</keyword>
<protein>
    <submittedName>
        <fullName evidence="5">Lrp/AsnC family transcriptional regulator</fullName>
    </submittedName>
</protein>
<keyword evidence="3" id="KW-0804">Transcription</keyword>
<dbReference type="PANTHER" id="PTHR30154">
    <property type="entry name" value="LEUCINE-RESPONSIVE REGULATORY PROTEIN"/>
    <property type="match status" value="1"/>
</dbReference>
<organism evidence="5 6">
    <name type="scientific">Bradyrhizobium amphicarpaeae</name>
    <dbReference type="NCBI Taxonomy" id="1404768"/>
    <lineage>
        <taxon>Bacteria</taxon>
        <taxon>Pseudomonadati</taxon>
        <taxon>Pseudomonadota</taxon>
        <taxon>Alphaproteobacteria</taxon>
        <taxon>Hyphomicrobiales</taxon>
        <taxon>Nitrobacteraceae</taxon>
        <taxon>Bradyrhizobium</taxon>
    </lineage>
</organism>
<dbReference type="Proteomes" id="UP000215884">
    <property type="component" value="Chromosome"/>
</dbReference>
<keyword evidence="6" id="KW-1185">Reference proteome</keyword>
<dbReference type="OrthoDB" id="9812082at2"/>
<evidence type="ECO:0000256" key="2">
    <source>
        <dbReference type="ARBA" id="ARBA00023125"/>
    </source>
</evidence>
<reference evidence="5 6" key="1">
    <citation type="journal article" date="2017" name="Syst. Appl. Microbiol.">
        <title>Soybeans inoculated with root zone soils of Canadian native legumes harbour diverse and novel Bradyrhizobium spp. that possess agricultural potential.</title>
        <authorList>
            <person name="Bromfield E.S.P."/>
            <person name="Cloutier S."/>
            <person name="Tambong J.T."/>
            <person name="Tran Thi T.V."/>
        </authorList>
    </citation>
    <scope>NUCLEOTIDE SEQUENCE [LARGE SCALE GENOMIC DNA]</scope>
    <source>
        <strain evidence="5 6">39S1MB</strain>
    </source>
</reference>
<dbReference type="SUPFAM" id="SSF54909">
    <property type="entry name" value="Dimeric alpha+beta barrel"/>
    <property type="match status" value="1"/>
</dbReference>
<reference evidence="5 6" key="2">
    <citation type="journal article" date="2019" name="Int. J. Syst. Evol. Microbiol.">
        <title>Description and complete genome sequence of Bradyrhizobium amphicarpaeae sp. nov., harbouring photosystem and nitrogen-fixation genes.</title>
        <authorList>
            <person name="Bromfield E.S.P."/>
            <person name="Cloutier S."/>
            <person name="Nguyen H.D.T."/>
        </authorList>
    </citation>
    <scope>NUCLEOTIDE SEQUENCE [LARGE SCALE GENOMIC DNA]</scope>
    <source>
        <strain evidence="5 6">39S1MB</strain>
    </source>
</reference>
<evidence type="ECO:0000259" key="4">
    <source>
        <dbReference type="PROSITE" id="PS50956"/>
    </source>
</evidence>
<dbReference type="SUPFAM" id="SSF46785">
    <property type="entry name" value="Winged helix' DNA-binding domain"/>
    <property type="match status" value="1"/>
</dbReference>
<dbReference type="InterPro" id="IPR019888">
    <property type="entry name" value="Tscrpt_reg_AsnC-like"/>
</dbReference>
<dbReference type="GO" id="GO:0043200">
    <property type="term" value="P:response to amino acid"/>
    <property type="evidence" value="ECO:0007669"/>
    <property type="project" value="TreeGrafter"/>
</dbReference>
<feature type="domain" description="HTH asnC-type" evidence="4">
    <location>
        <begin position="12"/>
        <end position="73"/>
    </location>
</feature>
<dbReference type="SMART" id="SM00344">
    <property type="entry name" value="HTH_ASNC"/>
    <property type="match status" value="1"/>
</dbReference>
<dbReference type="InterPro" id="IPR000485">
    <property type="entry name" value="AsnC-type_HTH_dom"/>
</dbReference>
<dbReference type="EMBL" id="CP029426">
    <property type="protein sequence ID" value="AWL98687.1"/>
    <property type="molecule type" value="Genomic_DNA"/>
</dbReference>